<dbReference type="EMBL" id="BLLF01000185">
    <property type="protein sequence ID" value="GFH08797.1"/>
    <property type="molecule type" value="Genomic_DNA"/>
</dbReference>
<keyword evidence="2" id="KW-1185">Reference proteome</keyword>
<sequence length="74" mass="8263">VGVMVTVKSMEKVEEGQLDIEYQAGCRLQLLSVSAWQPHPVGYAMSLHDTRAEGSSEEDAVGRAEQQLYRQLKQ</sequence>
<evidence type="ECO:0000313" key="2">
    <source>
        <dbReference type="Proteomes" id="UP000485058"/>
    </source>
</evidence>
<reference evidence="1 2" key="1">
    <citation type="submission" date="2020-02" db="EMBL/GenBank/DDBJ databases">
        <title>Draft genome sequence of Haematococcus lacustris strain NIES-144.</title>
        <authorList>
            <person name="Morimoto D."/>
            <person name="Nakagawa S."/>
            <person name="Yoshida T."/>
            <person name="Sawayama S."/>
        </authorList>
    </citation>
    <scope>NUCLEOTIDE SEQUENCE [LARGE SCALE GENOMIC DNA]</scope>
    <source>
        <strain evidence="1 2">NIES-144</strain>
    </source>
</reference>
<gene>
    <name evidence="1" type="ORF">HaLaN_03821</name>
</gene>
<comment type="caution">
    <text evidence="1">The sequence shown here is derived from an EMBL/GenBank/DDBJ whole genome shotgun (WGS) entry which is preliminary data.</text>
</comment>
<proteinExistence type="predicted"/>
<name>A0A699YFC2_HAELA</name>
<accession>A0A699YFC2</accession>
<dbReference type="Proteomes" id="UP000485058">
    <property type="component" value="Unassembled WGS sequence"/>
</dbReference>
<feature type="non-terminal residue" evidence="1">
    <location>
        <position position="74"/>
    </location>
</feature>
<dbReference type="AlphaFoldDB" id="A0A699YFC2"/>
<evidence type="ECO:0000313" key="1">
    <source>
        <dbReference type="EMBL" id="GFH08797.1"/>
    </source>
</evidence>
<feature type="non-terminal residue" evidence="1">
    <location>
        <position position="1"/>
    </location>
</feature>
<protein>
    <submittedName>
        <fullName evidence="1">Uncharacterized protein</fullName>
    </submittedName>
</protein>
<organism evidence="1 2">
    <name type="scientific">Haematococcus lacustris</name>
    <name type="common">Green alga</name>
    <name type="synonym">Haematococcus pluvialis</name>
    <dbReference type="NCBI Taxonomy" id="44745"/>
    <lineage>
        <taxon>Eukaryota</taxon>
        <taxon>Viridiplantae</taxon>
        <taxon>Chlorophyta</taxon>
        <taxon>core chlorophytes</taxon>
        <taxon>Chlorophyceae</taxon>
        <taxon>CS clade</taxon>
        <taxon>Chlamydomonadales</taxon>
        <taxon>Haematococcaceae</taxon>
        <taxon>Haematococcus</taxon>
    </lineage>
</organism>